<evidence type="ECO:0000313" key="1">
    <source>
        <dbReference type="EMBL" id="QUB76401.1"/>
    </source>
</evidence>
<evidence type="ECO:0000313" key="2">
    <source>
        <dbReference type="Proteomes" id="UP000682195"/>
    </source>
</evidence>
<accession>A0ABX7XS07</accession>
<reference evidence="1 2" key="1">
    <citation type="submission" date="2021-03" db="EMBL/GenBank/DDBJ databases">
        <title>Human Oral Microbial Genomes.</title>
        <authorList>
            <person name="Johnston C.D."/>
            <person name="Chen T."/>
            <person name="Dewhirst F.E."/>
        </authorList>
    </citation>
    <scope>NUCLEOTIDE SEQUENCE [LARGE SCALE GENOMIC DNA]</scope>
    <source>
        <strain evidence="1 2">F0054</strain>
    </source>
</reference>
<proteinExistence type="predicted"/>
<keyword evidence="2" id="KW-1185">Reference proteome</keyword>
<dbReference type="RefSeq" id="WP_211808298.1">
    <property type="nucleotide sequence ID" value="NZ_CP072362.1"/>
</dbReference>
<organism evidence="1 2">
    <name type="scientific">Prevotella melaninogenica</name>
    <dbReference type="NCBI Taxonomy" id="28132"/>
    <lineage>
        <taxon>Bacteria</taxon>
        <taxon>Pseudomonadati</taxon>
        <taxon>Bacteroidota</taxon>
        <taxon>Bacteroidia</taxon>
        <taxon>Bacteroidales</taxon>
        <taxon>Prevotellaceae</taxon>
        <taxon>Prevotella</taxon>
    </lineage>
</organism>
<dbReference type="CDD" id="cd16387">
    <property type="entry name" value="ParB_N_Srx"/>
    <property type="match status" value="1"/>
</dbReference>
<dbReference type="Proteomes" id="UP000682195">
    <property type="component" value="Chromosome 2"/>
</dbReference>
<dbReference type="EMBL" id="CP072362">
    <property type="protein sequence ID" value="QUB76401.1"/>
    <property type="molecule type" value="Genomic_DNA"/>
</dbReference>
<name>A0ABX7XS07_9BACT</name>
<gene>
    <name evidence="1" type="ORF">J5A58_11775</name>
</gene>
<protein>
    <recommendedName>
        <fullName evidence="3">DGQHR domain-containing protein</fullName>
    </recommendedName>
</protein>
<sequence length="288" mass="32189">MHKILNSSDLQLCSLANLEESGKKVAFILGNRPTSKKNLKQKEESLKEFEMNLTPLVYINGEEVMSNGDGTIHLANPITGDPIKDGDASNYIVIIDGQHRYKAALSVNLDKHNIILMKDYSGIGVRNLIARINNETCPWVASEWAFGAHMFNPGNDVAAFASRLAKDGFKSTTIGLILYFRKGVLGKKAFSNIMNGRNAEEGYNIERANAFLIAAREKFDEKFIMKRYLIKVVSELSMESGYQVVLTAIGKLTEDNVKEIIDSKSDDKEKVIKRLLSEYMSKEQASQN</sequence>
<evidence type="ECO:0008006" key="3">
    <source>
        <dbReference type="Google" id="ProtNLM"/>
    </source>
</evidence>